<keyword evidence="4" id="KW-1185">Reference proteome</keyword>
<protein>
    <submittedName>
        <fullName evidence="3">Uncharacterized protein</fullName>
    </submittedName>
</protein>
<evidence type="ECO:0000313" key="3">
    <source>
        <dbReference type="EMBL" id="EED89541.1"/>
    </source>
</evidence>
<feature type="compositionally biased region" description="Polar residues" evidence="1">
    <location>
        <begin position="285"/>
        <end position="298"/>
    </location>
</feature>
<evidence type="ECO:0000256" key="1">
    <source>
        <dbReference type="SAM" id="MobiDB-lite"/>
    </source>
</evidence>
<accession>B8CAP4</accession>
<reference evidence="3 4" key="1">
    <citation type="journal article" date="2004" name="Science">
        <title>The genome of the diatom Thalassiosira pseudonana: ecology, evolution, and metabolism.</title>
        <authorList>
            <person name="Armbrust E.V."/>
            <person name="Berges J.A."/>
            <person name="Bowler C."/>
            <person name="Green B.R."/>
            <person name="Martinez D."/>
            <person name="Putnam N.H."/>
            <person name="Zhou S."/>
            <person name="Allen A.E."/>
            <person name="Apt K.E."/>
            <person name="Bechner M."/>
            <person name="Brzezinski M.A."/>
            <person name="Chaal B.K."/>
            <person name="Chiovitti A."/>
            <person name="Davis A.K."/>
            <person name="Demarest M.S."/>
            <person name="Detter J.C."/>
            <person name="Glavina T."/>
            <person name="Goodstein D."/>
            <person name="Hadi M.Z."/>
            <person name="Hellsten U."/>
            <person name="Hildebrand M."/>
            <person name="Jenkins B.D."/>
            <person name="Jurka J."/>
            <person name="Kapitonov V.V."/>
            <person name="Kroger N."/>
            <person name="Lau W.W."/>
            <person name="Lane T.W."/>
            <person name="Larimer F.W."/>
            <person name="Lippmeier J.C."/>
            <person name="Lucas S."/>
            <person name="Medina M."/>
            <person name="Montsant A."/>
            <person name="Obornik M."/>
            <person name="Parker M.S."/>
            <person name="Palenik B."/>
            <person name="Pazour G.J."/>
            <person name="Richardson P.M."/>
            <person name="Rynearson T.A."/>
            <person name="Saito M.A."/>
            <person name="Schwartz D.C."/>
            <person name="Thamatrakoln K."/>
            <person name="Valentin K."/>
            <person name="Vardi A."/>
            <person name="Wilkerson F.P."/>
            <person name="Rokhsar D.S."/>
        </authorList>
    </citation>
    <scope>NUCLEOTIDE SEQUENCE [LARGE SCALE GENOMIC DNA]</scope>
    <source>
        <strain evidence="3 4">CCMP1335</strain>
    </source>
</reference>
<dbReference type="HOGENOM" id="CLU_320686_0_0_1"/>
<feature type="compositionally biased region" description="Basic and acidic residues" evidence="1">
    <location>
        <begin position="299"/>
        <end position="314"/>
    </location>
</feature>
<dbReference type="AlphaFoldDB" id="B8CAP4"/>
<keyword evidence="2" id="KW-1133">Transmembrane helix</keyword>
<keyword evidence="2" id="KW-0812">Transmembrane</keyword>
<proteinExistence type="predicted"/>
<feature type="transmembrane region" description="Helical" evidence="2">
    <location>
        <begin position="856"/>
        <end position="880"/>
    </location>
</feature>
<organism evidence="3 4">
    <name type="scientific">Thalassiosira pseudonana</name>
    <name type="common">Marine diatom</name>
    <name type="synonym">Cyclotella nana</name>
    <dbReference type="NCBI Taxonomy" id="35128"/>
    <lineage>
        <taxon>Eukaryota</taxon>
        <taxon>Sar</taxon>
        <taxon>Stramenopiles</taxon>
        <taxon>Ochrophyta</taxon>
        <taxon>Bacillariophyta</taxon>
        <taxon>Coscinodiscophyceae</taxon>
        <taxon>Thalassiosirophycidae</taxon>
        <taxon>Thalassiosirales</taxon>
        <taxon>Thalassiosiraceae</taxon>
        <taxon>Thalassiosira</taxon>
    </lineage>
</organism>
<feature type="region of interest" description="Disordered" evidence="1">
    <location>
        <begin position="257"/>
        <end position="370"/>
    </location>
</feature>
<feature type="compositionally biased region" description="Low complexity" evidence="1">
    <location>
        <begin position="317"/>
        <end position="326"/>
    </location>
</feature>
<sequence length="905" mass="101046">MAPYPTKPAPKIKVRLSPGCLSHVGLYSPWQVPPACWIFFISITFGVVERKRVGCLLSHPLKGVLLPPPPTVSYANAAGVPSPPTGRNVASGQRTPPIITGCTRIFNSHPKDARHCSPAHTRRSSLQRPTGTTMFVSPPLLLVHTIVTSTNSPYQDNSPSNSQDPSSADGWGRRCGLLGGLRGRTWLLCFVVFVGGGEKGRSTPKLSNNYPLEYVQIKSVGLFLCCFFLAITGGGRYTLYTTEMHQSVVNRVLSHTSSSSSTGCLLKRSRRLNNEPVRHYHPNKMSHSSPDLMSLDSTNRGRDMAPEMQQHEIGDANNSNNNNNNNGINGQSPSVRSRHNNNSHSSNDDTTTTTTSHRRQRIPIPTYSRPGRPKHAALKEFIYGSSLYLACILLPSTPRTLYQCYSISRAWMNMVGERILWGVWVCWRLLSVLVLEKCGWIGGGGVLEEEEEGGNNVDVGGGYGSGGEIGTRRSTRLHFLKKHLFSTSIASLWEEFNEQHRENPPSSSSTTVAPYTWGFGRTASAYPAIAMVLRDIQILTMLAVTLAIIRVWFVHMLVPEYLAPRRLEALTRCKSSHLLSSSSYTFGGVAGWEKAVERAGSSRNGVREGEEGEKHGLYDRLLMWASYHWYRLRPSLRRALGHEPTARYNDLPMNPSSPSSSPFRRSNSTPNPSQDLFSAPRHATATFRLIYTSTSCLSAFLLFHTAVWWPRHVFGSHPFASTKSCWDLSGSVVTLGFLDTDYDDKNGALKYFFLAQAAYQLHSLCFHMVSMLLLLLYGGGSGRTKDSATRVVASWFRKIWRRPQNQQQQRQQQQLESIRIISMKTSTQSYIRPMVEHVIVLALLMGAYLFSGLRRLGALGIFTLELSSVFLQLLQVCIYAPEKSWWRKPSVVIFVHRFLTIPTFM</sequence>
<dbReference type="RefSeq" id="XP_002293080.1">
    <property type="nucleotide sequence ID" value="XM_002293044.1"/>
</dbReference>
<name>B8CAP4_THAPS</name>
<dbReference type="eggNOG" id="ENOG502SMP7">
    <property type="taxonomic scope" value="Eukaryota"/>
</dbReference>
<reference evidence="3 4" key="2">
    <citation type="journal article" date="2008" name="Nature">
        <title>The Phaeodactylum genome reveals the evolutionary history of diatom genomes.</title>
        <authorList>
            <person name="Bowler C."/>
            <person name="Allen A.E."/>
            <person name="Badger J.H."/>
            <person name="Grimwood J."/>
            <person name="Jabbari K."/>
            <person name="Kuo A."/>
            <person name="Maheswari U."/>
            <person name="Martens C."/>
            <person name="Maumus F."/>
            <person name="Otillar R.P."/>
            <person name="Rayko E."/>
            <person name="Salamov A."/>
            <person name="Vandepoele K."/>
            <person name="Beszteri B."/>
            <person name="Gruber A."/>
            <person name="Heijde M."/>
            <person name="Katinka M."/>
            <person name="Mock T."/>
            <person name="Valentin K."/>
            <person name="Verret F."/>
            <person name="Berges J.A."/>
            <person name="Brownlee C."/>
            <person name="Cadoret J.P."/>
            <person name="Chiovitti A."/>
            <person name="Choi C.J."/>
            <person name="Coesel S."/>
            <person name="De Martino A."/>
            <person name="Detter J.C."/>
            <person name="Durkin C."/>
            <person name="Falciatore A."/>
            <person name="Fournet J."/>
            <person name="Haruta M."/>
            <person name="Huysman M.J."/>
            <person name="Jenkins B.D."/>
            <person name="Jiroutova K."/>
            <person name="Jorgensen R.E."/>
            <person name="Joubert Y."/>
            <person name="Kaplan A."/>
            <person name="Kroger N."/>
            <person name="Kroth P.G."/>
            <person name="La Roche J."/>
            <person name="Lindquist E."/>
            <person name="Lommer M."/>
            <person name="Martin-Jezequel V."/>
            <person name="Lopez P.J."/>
            <person name="Lucas S."/>
            <person name="Mangogna M."/>
            <person name="McGinnis K."/>
            <person name="Medlin L.K."/>
            <person name="Montsant A."/>
            <person name="Oudot-Le Secq M.P."/>
            <person name="Napoli C."/>
            <person name="Obornik M."/>
            <person name="Parker M.S."/>
            <person name="Petit J.L."/>
            <person name="Porcel B.M."/>
            <person name="Poulsen N."/>
            <person name="Robison M."/>
            <person name="Rychlewski L."/>
            <person name="Rynearson T.A."/>
            <person name="Schmutz J."/>
            <person name="Shapiro H."/>
            <person name="Siaut M."/>
            <person name="Stanley M."/>
            <person name="Sussman M.R."/>
            <person name="Taylor A.R."/>
            <person name="Vardi A."/>
            <person name="von Dassow P."/>
            <person name="Vyverman W."/>
            <person name="Willis A."/>
            <person name="Wyrwicz L.S."/>
            <person name="Rokhsar D.S."/>
            <person name="Weissenbach J."/>
            <person name="Armbrust E.V."/>
            <person name="Green B.R."/>
            <person name="Van de Peer Y."/>
            <person name="Grigoriev I.V."/>
        </authorList>
    </citation>
    <scope>NUCLEOTIDE SEQUENCE [LARGE SCALE GENOMIC DNA]</scope>
    <source>
        <strain evidence="3 4">CCMP1335</strain>
    </source>
</reference>
<dbReference type="EMBL" id="CM000647">
    <property type="protein sequence ID" value="EED89541.1"/>
    <property type="molecule type" value="Genomic_DNA"/>
</dbReference>
<feature type="compositionally biased region" description="Low complexity" evidence="1">
    <location>
        <begin position="342"/>
        <end position="355"/>
    </location>
</feature>
<keyword evidence="2" id="KW-0472">Membrane</keyword>
<feature type="transmembrane region" description="Helical" evidence="2">
    <location>
        <begin position="689"/>
        <end position="709"/>
    </location>
</feature>
<evidence type="ECO:0000256" key="2">
    <source>
        <dbReference type="SAM" id="Phobius"/>
    </source>
</evidence>
<evidence type="ECO:0000313" key="4">
    <source>
        <dbReference type="Proteomes" id="UP000001449"/>
    </source>
</evidence>
<feature type="compositionally biased region" description="Low complexity" evidence="1">
    <location>
        <begin position="652"/>
        <end position="673"/>
    </location>
</feature>
<dbReference type="InParanoid" id="B8CAP4"/>
<dbReference type="Proteomes" id="UP000001449">
    <property type="component" value="Chromosome 12"/>
</dbReference>
<dbReference type="PaxDb" id="35128-Thaps9218"/>
<feature type="transmembrane region" description="Helical" evidence="2">
    <location>
        <begin position="757"/>
        <end position="777"/>
    </location>
</feature>
<feature type="transmembrane region" description="Helical" evidence="2">
    <location>
        <begin position="538"/>
        <end position="558"/>
    </location>
</feature>
<feature type="region of interest" description="Disordered" evidence="1">
    <location>
        <begin position="647"/>
        <end position="677"/>
    </location>
</feature>
<gene>
    <name evidence="3" type="ORF">THAPSDRAFT_9218</name>
</gene>
<dbReference type="KEGG" id="tps:THAPSDRAFT_9218"/>
<feature type="transmembrane region" description="Helical" evidence="2">
    <location>
        <begin position="830"/>
        <end position="850"/>
    </location>
</feature>
<dbReference type="GeneID" id="7448012"/>